<evidence type="ECO:0000313" key="2">
    <source>
        <dbReference type="Proteomes" id="UP001060215"/>
    </source>
</evidence>
<name>A0ACC0IHS8_9ERIC</name>
<keyword evidence="2" id="KW-1185">Reference proteome</keyword>
<accession>A0ACC0IHS8</accession>
<gene>
    <name evidence="1" type="ORF">LOK49_LG03G02539</name>
</gene>
<evidence type="ECO:0000313" key="1">
    <source>
        <dbReference type="EMBL" id="KAI8024447.1"/>
    </source>
</evidence>
<dbReference type="Proteomes" id="UP001060215">
    <property type="component" value="Chromosome 6"/>
</dbReference>
<dbReference type="EMBL" id="CM045763">
    <property type="protein sequence ID" value="KAI8024447.1"/>
    <property type="molecule type" value="Genomic_DNA"/>
</dbReference>
<sequence>MSDSHSCKEFENLDSEEKLNVKEQTQEQEEDNDETYEDVEEEHRSSGYRKPKTLSSMDEVEAMLKALKLKYLSNNPNVKNAVNIYLHVGGNTPKSRWIVFDKIASFSFVKTSQIDSSEGKEDEDDEESGDVGFEGWIED</sequence>
<organism evidence="1 2">
    <name type="scientific">Camellia lanceoleosa</name>
    <dbReference type="NCBI Taxonomy" id="1840588"/>
    <lineage>
        <taxon>Eukaryota</taxon>
        <taxon>Viridiplantae</taxon>
        <taxon>Streptophyta</taxon>
        <taxon>Embryophyta</taxon>
        <taxon>Tracheophyta</taxon>
        <taxon>Spermatophyta</taxon>
        <taxon>Magnoliopsida</taxon>
        <taxon>eudicotyledons</taxon>
        <taxon>Gunneridae</taxon>
        <taxon>Pentapetalae</taxon>
        <taxon>asterids</taxon>
        <taxon>Ericales</taxon>
        <taxon>Theaceae</taxon>
        <taxon>Camellia</taxon>
    </lineage>
</organism>
<comment type="caution">
    <text evidence="1">The sequence shown here is derived from an EMBL/GenBank/DDBJ whole genome shotgun (WGS) entry which is preliminary data.</text>
</comment>
<proteinExistence type="predicted"/>
<reference evidence="1 2" key="1">
    <citation type="journal article" date="2022" name="Plant J.">
        <title>Chromosome-level genome of Camellia lanceoleosa provides a valuable resource for understanding genome evolution and self-incompatibility.</title>
        <authorList>
            <person name="Gong W."/>
            <person name="Xiao S."/>
            <person name="Wang L."/>
            <person name="Liao Z."/>
            <person name="Chang Y."/>
            <person name="Mo W."/>
            <person name="Hu G."/>
            <person name="Li W."/>
            <person name="Zhao G."/>
            <person name="Zhu H."/>
            <person name="Hu X."/>
            <person name="Ji K."/>
            <person name="Xiang X."/>
            <person name="Song Q."/>
            <person name="Yuan D."/>
            <person name="Jin S."/>
            <person name="Zhang L."/>
        </authorList>
    </citation>
    <scope>NUCLEOTIDE SEQUENCE [LARGE SCALE GENOMIC DNA]</scope>
    <source>
        <strain evidence="1">SQ_2022a</strain>
    </source>
</reference>
<protein>
    <submittedName>
        <fullName evidence="1">Uncharacterized protein</fullName>
    </submittedName>
</protein>